<dbReference type="Pfam" id="PF13276">
    <property type="entry name" value="HTH_21"/>
    <property type="match status" value="1"/>
</dbReference>
<dbReference type="InterPro" id="IPR055247">
    <property type="entry name" value="InsJ-like_HTH"/>
</dbReference>
<dbReference type="EMBL" id="BMNW01000029">
    <property type="protein sequence ID" value="GGM31925.1"/>
    <property type="molecule type" value="Genomic_DNA"/>
</dbReference>
<dbReference type="InterPro" id="IPR010921">
    <property type="entry name" value="Trp_repressor/repl_initiator"/>
</dbReference>
<dbReference type="SUPFAM" id="SSF48295">
    <property type="entry name" value="TrpR-like"/>
    <property type="match status" value="1"/>
</dbReference>
<comment type="caution">
    <text evidence="3">The sequence shown here is derived from an EMBL/GenBank/DDBJ whole genome shotgun (WGS) entry which is preliminary data.</text>
</comment>
<feature type="coiled-coil region" evidence="1">
    <location>
        <begin position="131"/>
        <end position="158"/>
    </location>
</feature>
<dbReference type="InterPro" id="IPR009057">
    <property type="entry name" value="Homeodomain-like_sf"/>
</dbReference>
<dbReference type="InterPro" id="IPR048020">
    <property type="entry name" value="Transpos_IS3"/>
</dbReference>
<gene>
    <name evidence="3" type="ORF">GCM10009425_48110</name>
</gene>
<dbReference type="SUPFAM" id="SSF46689">
    <property type="entry name" value="Homeodomain-like"/>
    <property type="match status" value="1"/>
</dbReference>
<evidence type="ECO:0000313" key="3">
    <source>
        <dbReference type="EMBL" id="GGM31925.1"/>
    </source>
</evidence>
<dbReference type="PROSITE" id="PS50994">
    <property type="entry name" value="INTEGRASE"/>
    <property type="match status" value="1"/>
</dbReference>
<dbReference type="RefSeq" id="WP_188868663.1">
    <property type="nucleotide sequence ID" value="NZ_BMNW01000029.1"/>
</dbReference>
<reference evidence="4" key="1">
    <citation type="journal article" date="2019" name="Int. J. Syst. Evol. Microbiol.">
        <title>The Global Catalogue of Microorganisms (GCM) 10K type strain sequencing project: providing services to taxonomists for standard genome sequencing and annotation.</title>
        <authorList>
            <consortium name="The Broad Institute Genomics Platform"/>
            <consortium name="The Broad Institute Genome Sequencing Center for Infectious Disease"/>
            <person name="Wu L."/>
            <person name="Ma J."/>
        </authorList>
    </citation>
    <scope>NUCLEOTIDE SEQUENCE [LARGE SCALE GENOMIC DNA]</scope>
    <source>
        <strain evidence="4">JCM 13501</strain>
    </source>
</reference>
<dbReference type="Pfam" id="PF13333">
    <property type="entry name" value="rve_2"/>
    <property type="match status" value="1"/>
</dbReference>
<dbReference type="PANTHER" id="PTHR46889:SF4">
    <property type="entry name" value="TRANSPOSASE INSO FOR INSERTION SEQUENCE ELEMENT IS911B-RELATED"/>
    <property type="match status" value="1"/>
</dbReference>
<dbReference type="Pfam" id="PF00665">
    <property type="entry name" value="rve"/>
    <property type="match status" value="1"/>
</dbReference>
<dbReference type="PANTHER" id="PTHR46889">
    <property type="entry name" value="TRANSPOSASE INSF FOR INSERTION SEQUENCE IS3B-RELATED"/>
    <property type="match status" value="1"/>
</dbReference>
<sequence length="463" mass="53065">MAKYSLQFKLMVIRDYLESADGFSRVSHRHNVERGLVRTWVAAFQLHGEAALTPSRSHYTTAFKLAVLKRLYKEGLSYRQAAAIFNIANKSSVMHWQQQYERDGLTALTRKRRGADVKERNASVIETLNGSNDAQRTQQELTDEIVRLQLENAYLKRAKSLGSTPAALSTREKTQIVIELRRHYPLAALLKAAGLARSTFYYQSKALAAADRYAGLKSAIKKLFERHKGRYGYRRITAALRNQGALVNHKTIQRLMGILALKSSIRRRSKYRAYRGATARIAPNQLNRNFSAGRPNERWVTDITEFNVAGQKLYLSPVLDLYNREIVAYEMARRPVFDMVRDMIGKAFQRLRRNEAPLLHSDQGWHYQMPAFGRLLERRGLTQSMSRRGNCLDNAAMESFFAVLKSELYDRESFNNLAQLEEALRGYIRYYNHHRLKLSLGGLSPVQFRHNNSSASITSKVPA</sequence>
<dbReference type="NCBIfam" id="NF033516">
    <property type="entry name" value="transpos_IS3"/>
    <property type="match status" value="1"/>
</dbReference>
<dbReference type="InterPro" id="IPR012337">
    <property type="entry name" value="RNaseH-like_sf"/>
</dbReference>
<feature type="domain" description="Integrase catalytic" evidence="2">
    <location>
        <begin position="291"/>
        <end position="453"/>
    </location>
</feature>
<accession>A0ABQ2H525</accession>
<dbReference type="InterPro" id="IPR036397">
    <property type="entry name" value="RNaseH_sf"/>
</dbReference>
<dbReference type="SUPFAM" id="SSF53098">
    <property type="entry name" value="Ribonuclease H-like"/>
    <property type="match status" value="1"/>
</dbReference>
<dbReference type="InterPro" id="IPR036388">
    <property type="entry name" value="WH-like_DNA-bd_sf"/>
</dbReference>
<dbReference type="InterPro" id="IPR050900">
    <property type="entry name" value="Transposase_IS3/IS150/IS904"/>
</dbReference>
<dbReference type="Proteomes" id="UP000616499">
    <property type="component" value="Unassembled WGS sequence"/>
</dbReference>
<dbReference type="Gene3D" id="1.10.10.10">
    <property type="entry name" value="Winged helix-like DNA-binding domain superfamily/Winged helix DNA-binding domain"/>
    <property type="match status" value="2"/>
</dbReference>
<name>A0ABQ2H525_9PSED</name>
<keyword evidence="4" id="KW-1185">Reference proteome</keyword>
<dbReference type="InterPro" id="IPR025948">
    <property type="entry name" value="HTH-like_dom"/>
</dbReference>
<keyword evidence="1" id="KW-0175">Coiled coil</keyword>
<dbReference type="InterPro" id="IPR001584">
    <property type="entry name" value="Integrase_cat-core"/>
</dbReference>
<organism evidence="3 4">
    <name type="scientific">Pseudomonas asuensis</name>
    <dbReference type="NCBI Taxonomy" id="1825787"/>
    <lineage>
        <taxon>Bacteria</taxon>
        <taxon>Pseudomonadati</taxon>
        <taxon>Pseudomonadota</taxon>
        <taxon>Gammaproteobacteria</taxon>
        <taxon>Pseudomonadales</taxon>
        <taxon>Pseudomonadaceae</taxon>
        <taxon>Pseudomonas</taxon>
    </lineage>
</organism>
<evidence type="ECO:0000259" key="2">
    <source>
        <dbReference type="PROSITE" id="PS50994"/>
    </source>
</evidence>
<protein>
    <recommendedName>
        <fullName evidence="2">Integrase catalytic domain-containing protein</fullName>
    </recommendedName>
</protein>
<dbReference type="Gene3D" id="3.30.420.10">
    <property type="entry name" value="Ribonuclease H-like superfamily/Ribonuclease H"/>
    <property type="match status" value="1"/>
</dbReference>
<proteinExistence type="predicted"/>
<evidence type="ECO:0000256" key="1">
    <source>
        <dbReference type="SAM" id="Coils"/>
    </source>
</evidence>
<evidence type="ECO:0000313" key="4">
    <source>
        <dbReference type="Proteomes" id="UP000616499"/>
    </source>
</evidence>
<dbReference type="Pfam" id="PF13518">
    <property type="entry name" value="HTH_28"/>
    <property type="match status" value="1"/>
</dbReference>